<dbReference type="PANTHER" id="PTHR43595">
    <property type="entry name" value="37S RIBOSOMAL PROTEIN S26, MITOCHONDRIAL"/>
    <property type="match status" value="1"/>
</dbReference>
<dbReference type="EMBL" id="SGPK01000001">
    <property type="protein sequence ID" value="THH12325.1"/>
    <property type="molecule type" value="Genomic_DNA"/>
</dbReference>
<dbReference type="PANTHER" id="PTHR43595:SF2">
    <property type="entry name" value="SMALL RIBOSOMAL SUBUNIT PROTEIN MS42"/>
    <property type="match status" value="1"/>
</dbReference>
<dbReference type="AlphaFoldDB" id="A0A4S4LKE4"/>
<dbReference type="Proteomes" id="UP000308199">
    <property type="component" value="Unassembled WGS sequence"/>
</dbReference>
<dbReference type="Gene3D" id="3.55.40.20">
    <property type="entry name" value="Iron/manganese superoxide dismutase, C-terminal domain"/>
    <property type="match status" value="1"/>
</dbReference>
<name>A0A4S4LKE4_9AGAM</name>
<keyword evidence="5" id="KW-1185">Reference proteome</keyword>
<feature type="domain" description="Manganese/iron superoxide dismutase C-terminal" evidence="3">
    <location>
        <begin position="287"/>
        <end position="346"/>
    </location>
</feature>
<dbReference type="InterPro" id="IPR019832">
    <property type="entry name" value="Mn/Fe_SOD_C"/>
</dbReference>
<evidence type="ECO:0000256" key="2">
    <source>
        <dbReference type="SAM" id="MobiDB-lite"/>
    </source>
</evidence>
<accession>A0A4S4LKE4</accession>
<dbReference type="OrthoDB" id="275227at2759"/>
<evidence type="ECO:0000259" key="3">
    <source>
        <dbReference type="Pfam" id="PF02777"/>
    </source>
</evidence>
<reference evidence="4 5" key="1">
    <citation type="submission" date="2019-02" db="EMBL/GenBank/DDBJ databases">
        <title>Genome sequencing of the rare red list fungi Phellinidium pouzarii.</title>
        <authorList>
            <person name="Buettner E."/>
            <person name="Kellner H."/>
        </authorList>
    </citation>
    <scope>NUCLEOTIDE SEQUENCE [LARGE SCALE GENOMIC DNA]</scope>
    <source>
        <strain evidence="4 5">DSM 108285</strain>
    </source>
</reference>
<organism evidence="4 5">
    <name type="scientific">Phellinidium pouzarii</name>
    <dbReference type="NCBI Taxonomy" id="167371"/>
    <lineage>
        <taxon>Eukaryota</taxon>
        <taxon>Fungi</taxon>
        <taxon>Dikarya</taxon>
        <taxon>Basidiomycota</taxon>
        <taxon>Agaricomycotina</taxon>
        <taxon>Agaricomycetes</taxon>
        <taxon>Hymenochaetales</taxon>
        <taxon>Hymenochaetaceae</taxon>
        <taxon>Phellinidium</taxon>
    </lineage>
</organism>
<protein>
    <recommendedName>
        <fullName evidence="3">Manganese/iron superoxide dismutase C-terminal domain-containing protein</fullName>
    </recommendedName>
</protein>
<dbReference type="GO" id="GO:0046872">
    <property type="term" value="F:metal ion binding"/>
    <property type="evidence" value="ECO:0007669"/>
    <property type="project" value="InterPro"/>
</dbReference>
<evidence type="ECO:0000313" key="5">
    <source>
        <dbReference type="Proteomes" id="UP000308199"/>
    </source>
</evidence>
<gene>
    <name evidence="4" type="ORF">EW145_g86</name>
</gene>
<feature type="domain" description="Manganese/iron superoxide dismutase C-terminal" evidence="3">
    <location>
        <begin position="148"/>
        <end position="199"/>
    </location>
</feature>
<dbReference type="GO" id="GO:0004784">
    <property type="term" value="F:superoxide dismutase activity"/>
    <property type="evidence" value="ECO:0007669"/>
    <property type="project" value="InterPro"/>
</dbReference>
<evidence type="ECO:0000313" key="4">
    <source>
        <dbReference type="EMBL" id="THH12325.1"/>
    </source>
</evidence>
<comment type="caution">
    <text evidence="4">The sequence shown here is derived from an EMBL/GenBank/DDBJ whole genome shotgun (WGS) entry which is preliminary data.</text>
</comment>
<dbReference type="Pfam" id="PF02777">
    <property type="entry name" value="Sod_Fe_C"/>
    <property type="match status" value="2"/>
</dbReference>
<dbReference type="InterPro" id="IPR036314">
    <property type="entry name" value="SOD_C_sf"/>
</dbReference>
<comment type="function">
    <text evidence="1">Component of the mitochondrial ribosome (mitoribosome), a dedicated translation machinery responsible for the synthesis of mitochondrial genome-encoded proteins, including at least some of the essential transmembrane subunits of the mitochondrial respiratory chain. The mitoribosomes are attached to the mitochondrial inner membrane and translation products are cotranslationally integrated into the membrane.</text>
</comment>
<dbReference type="SUPFAM" id="SSF54719">
    <property type="entry name" value="Fe,Mn superoxide dismutase (SOD), C-terminal domain"/>
    <property type="match status" value="1"/>
</dbReference>
<feature type="region of interest" description="Disordered" evidence="2">
    <location>
        <begin position="231"/>
        <end position="264"/>
    </location>
</feature>
<evidence type="ECO:0000256" key="1">
    <source>
        <dbReference type="ARBA" id="ARBA00037226"/>
    </source>
</evidence>
<dbReference type="GO" id="GO:0005737">
    <property type="term" value="C:cytoplasm"/>
    <property type="evidence" value="ECO:0007669"/>
    <property type="project" value="TreeGrafter"/>
</dbReference>
<feature type="compositionally biased region" description="Low complexity" evidence="2">
    <location>
        <begin position="246"/>
        <end position="256"/>
    </location>
</feature>
<proteinExistence type="predicted"/>
<sequence>MMNTRKASMSFNRGDVSALYEVHNDSSAVPSVELDTFVDAVLLPFAGAIVADFPSGSSLKKLPSQDAQALRCSWLIYCYHERPRAAAVIHHGTSYANKSVLQAIIGTAGVEEKILTYNYACLAANNNFFLDNLKPPPQREMSPEFSGILKVQYKDLDHLKEEFIASAMGMASSGWLWLVTDGQNRLTVLPTFGAGTLLVRSGHELPQSEESSVINSSPTASLPHKAFSPSLGVFPSPHDGPPPSSPVSGISSTPPSLNSHSPSRTFHTSIARPAIKNPSVTSFNAQNALDLAAIRKRALTIGAKVYPLMCLSIHEHAWISGGLGVWGKEEYVRRFFSVVNWSKVSDTFQKFHASPLSTRTVR</sequence>